<organism evidence="1 2">
    <name type="scientific">Janthinobacterium lividum</name>
    <dbReference type="NCBI Taxonomy" id="29581"/>
    <lineage>
        <taxon>Bacteria</taxon>
        <taxon>Pseudomonadati</taxon>
        <taxon>Pseudomonadota</taxon>
        <taxon>Betaproteobacteria</taxon>
        <taxon>Burkholderiales</taxon>
        <taxon>Oxalobacteraceae</taxon>
        <taxon>Janthinobacterium</taxon>
    </lineage>
</organism>
<reference evidence="1 2" key="1">
    <citation type="submission" date="2016-10" db="EMBL/GenBank/DDBJ databases">
        <title>Updated version of Genome Assembly of Janthinobacterium lividum ERGS5:01.</title>
        <authorList>
            <person name="Kumar R."/>
            <person name="Acharya V."/>
            <person name="Singh D."/>
        </authorList>
    </citation>
    <scope>NUCLEOTIDE SEQUENCE [LARGE SCALE GENOMIC DNA]</scope>
    <source>
        <strain evidence="1 2">ERGS5:01</strain>
    </source>
</reference>
<evidence type="ECO:0000313" key="1">
    <source>
        <dbReference type="EMBL" id="OFJ49923.1"/>
    </source>
</evidence>
<dbReference type="EMBL" id="MAQB02000001">
    <property type="protein sequence ID" value="OFJ49923.1"/>
    <property type="molecule type" value="Genomic_DNA"/>
</dbReference>
<comment type="caution">
    <text evidence="1">The sequence shown here is derived from an EMBL/GenBank/DDBJ whole genome shotgun (WGS) entry which is preliminary data.</text>
</comment>
<evidence type="ECO:0000313" key="2">
    <source>
        <dbReference type="Proteomes" id="UP000092634"/>
    </source>
</evidence>
<gene>
    <name evidence="1" type="ORF">BA896_014765</name>
</gene>
<proteinExistence type="predicted"/>
<dbReference type="Proteomes" id="UP000092634">
    <property type="component" value="Unassembled WGS sequence"/>
</dbReference>
<protein>
    <submittedName>
        <fullName evidence="1">Uncharacterized protein</fullName>
    </submittedName>
</protein>
<accession>A0A1E8PUC1</accession>
<dbReference type="AlphaFoldDB" id="A0A1E8PUC1"/>
<sequence>MAFLHAAFGAVMALFPISATKMLAARLSADGKAWCLLFHFYFYHCIGAGQLQRIKPLLAPVFYVAIGYRLSMLLGM</sequence>
<name>A0A1E8PUC1_9BURK</name>